<evidence type="ECO:0000256" key="1">
    <source>
        <dbReference type="SAM" id="MobiDB-lite"/>
    </source>
</evidence>
<keyword evidence="4" id="KW-1185">Reference proteome</keyword>
<evidence type="ECO:0000313" key="3">
    <source>
        <dbReference type="EMBL" id="KAL3664728.1"/>
    </source>
</evidence>
<evidence type="ECO:0000313" key="4">
    <source>
        <dbReference type="Proteomes" id="UP001632037"/>
    </source>
</evidence>
<dbReference type="InterPro" id="IPR010502">
    <property type="entry name" value="Carb-bd_dom_fam9"/>
</dbReference>
<dbReference type="Gene3D" id="2.60.40.1190">
    <property type="match status" value="1"/>
</dbReference>
<dbReference type="PANTHER" id="PTHR35532:SF5">
    <property type="entry name" value="CARBOHYDRATE-BINDING DOMAIN-CONTAINING PROTEIN"/>
    <property type="match status" value="1"/>
</dbReference>
<dbReference type="SUPFAM" id="SSF49344">
    <property type="entry name" value="CBD9-like"/>
    <property type="match status" value="1"/>
</dbReference>
<accession>A0ABD3FCR1</accession>
<proteinExistence type="predicted"/>
<reference evidence="3 4" key="1">
    <citation type="submission" date="2024-09" db="EMBL/GenBank/DDBJ databases">
        <title>Genome sequencing and assembly of Phytophthora oleae, isolate VK10A, causative agent of rot of olive drupes.</title>
        <authorList>
            <person name="Conti Taguali S."/>
            <person name="Riolo M."/>
            <person name="La Spada F."/>
            <person name="Cacciola S.O."/>
            <person name="Dionisio G."/>
        </authorList>
    </citation>
    <scope>NUCLEOTIDE SEQUENCE [LARGE SCALE GENOMIC DNA]</scope>
    <source>
        <strain evidence="3 4">VK10A</strain>
    </source>
</reference>
<name>A0ABD3FCR1_9STRA</name>
<dbReference type="CDD" id="cd09620">
    <property type="entry name" value="CBM9_like_3"/>
    <property type="match status" value="1"/>
</dbReference>
<protein>
    <recommendedName>
        <fullName evidence="2">Carbohydrate-binding domain-containing protein</fullName>
    </recommendedName>
</protein>
<organism evidence="3 4">
    <name type="scientific">Phytophthora oleae</name>
    <dbReference type="NCBI Taxonomy" id="2107226"/>
    <lineage>
        <taxon>Eukaryota</taxon>
        <taxon>Sar</taxon>
        <taxon>Stramenopiles</taxon>
        <taxon>Oomycota</taxon>
        <taxon>Peronosporomycetes</taxon>
        <taxon>Peronosporales</taxon>
        <taxon>Peronosporaceae</taxon>
        <taxon>Phytophthora</taxon>
    </lineage>
</organism>
<gene>
    <name evidence="3" type="ORF">V7S43_010476</name>
</gene>
<feature type="domain" description="Carbohydrate-binding" evidence="2">
    <location>
        <begin position="37"/>
        <end position="129"/>
    </location>
</feature>
<dbReference type="Proteomes" id="UP001632037">
    <property type="component" value="Unassembled WGS sequence"/>
</dbReference>
<dbReference type="Pfam" id="PF06452">
    <property type="entry name" value="CBM9_1"/>
    <property type="match status" value="1"/>
</dbReference>
<feature type="region of interest" description="Disordered" evidence="1">
    <location>
        <begin position="206"/>
        <end position="226"/>
    </location>
</feature>
<dbReference type="EMBL" id="JBIMZQ010000023">
    <property type="protein sequence ID" value="KAL3664728.1"/>
    <property type="molecule type" value="Genomic_DNA"/>
</dbReference>
<sequence length="494" mass="56507">MASGEDWAYMDSLRPPVYICLRRKVVSAEAGYDLMQLDGRVDKEEWAHVPWSEPFVDIEGPERKPKEFPLTRFKMMYDDDTLYVGAELVEPKIWGTIIEKNSTIYHENDFEVFFNPDGSRHHYYELEVNCLNTIWELLLHRPYKDGYSIENPFNLVSVRSAVFVDGRTNSPETECVKWCVEMSWSLAELQQFDKLRYRGGVEKPLSSGRTSIATPRPPTTPGETVRPAVTTGKTVAGDVWRVNFSRVQYELETVVNADTNQLQYQQVPDTREDNIVWAPTGVIDIHRPERWGYVFFSSENELPGGELELAGAMTGFLDEQMAIERVLDAVYYRQRAFHAFHGGFGSTMEMLYTGLSPQTSPVSTSSTMWTESFPLFELLRRHQLDFPVISFRSDLAVNAPPDPLNEIVGSESGIDGTRRKSSRRYAPALDEHDEDFDQDIVQQIVPAPPPALSPRSQEIKSLETRGLYSNYTVSVRSATQEWHMTQDGRLWRTS</sequence>
<dbReference type="PANTHER" id="PTHR35532">
    <property type="entry name" value="SIMILAR TO POLYHYDROXYALKANOATE DEPOLYMERASE"/>
    <property type="match status" value="1"/>
</dbReference>
<evidence type="ECO:0000259" key="2">
    <source>
        <dbReference type="Pfam" id="PF06452"/>
    </source>
</evidence>
<comment type="caution">
    <text evidence="3">The sequence shown here is derived from an EMBL/GenBank/DDBJ whole genome shotgun (WGS) entry which is preliminary data.</text>
</comment>
<dbReference type="AlphaFoldDB" id="A0ABD3FCR1"/>